<dbReference type="Pfam" id="PF13472">
    <property type="entry name" value="Lipase_GDSL_2"/>
    <property type="match status" value="1"/>
</dbReference>
<evidence type="ECO:0000259" key="2">
    <source>
        <dbReference type="Pfam" id="PF13472"/>
    </source>
</evidence>
<organism evidence="3 4">
    <name type="scientific">Mariniflexile aquimaris</name>
    <dbReference type="NCBI Taxonomy" id="881009"/>
    <lineage>
        <taxon>Bacteria</taxon>
        <taxon>Pseudomonadati</taxon>
        <taxon>Bacteroidota</taxon>
        <taxon>Flavobacteriia</taxon>
        <taxon>Flavobacteriales</taxon>
        <taxon>Flavobacteriaceae</taxon>
        <taxon>Mariniflexile</taxon>
    </lineage>
</organism>
<dbReference type="EC" id="3.1.-.-" evidence="3"/>
<keyword evidence="1" id="KW-0732">Signal</keyword>
<evidence type="ECO:0000313" key="4">
    <source>
        <dbReference type="Proteomes" id="UP001597011"/>
    </source>
</evidence>
<feature type="chain" id="PRO_5046518607" evidence="1">
    <location>
        <begin position="24"/>
        <end position="254"/>
    </location>
</feature>
<dbReference type="EMBL" id="JBHTIB010000002">
    <property type="protein sequence ID" value="MFD0834384.1"/>
    <property type="molecule type" value="Genomic_DNA"/>
</dbReference>
<feature type="domain" description="SGNH hydrolase-type esterase" evidence="2">
    <location>
        <begin position="61"/>
        <end position="237"/>
    </location>
</feature>
<dbReference type="PANTHER" id="PTHR30383:SF5">
    <property type="entry name" value="SGNH HYDROLASE-TYPE ESTERASE DOMAIN-CONTAINING PROTEIN"/>
    <property type="match status" value="1"/>
</dbReference>
<dbReference type="CDD" id="cd01832">
    <property type="entry name" value="SGNH_hydrolase_like_1"/>
    <property type="match status" value="1"/>
</dbReference>
<protein>
    <submittedName>
        <fullName evidence="3">SGNH/GDSL hydrolase family protein</fullName>
        <ecNumber evidence="3">3.1.-.-</ecNumber>
    </submittedName>
</protein>
<keyword evidence="3" id="KW-0378">Hydrolase</keyword>
<dbReference type="InterPro" id="IPR013830">
    <property type="entry name" value="SGNH_hydro"/>
</dbReference>
<evidence type="ECO:0000256" key="1">
    <source>
        <dbReference type="SAM" id="SignalP"/>
    </source>
</evidence>
<gene>
    <name evidence="3" type="ORF">ACFQ0I_01305</name>
</gene>
<dbReference type="Gene3D" id="3.40.50.1110">
    <property type="entry name" value="SGNH hydrolase"/>
    <property type="match status" value="1"/>
</dbReference>
<accession>A0ABW3BNP6</accession>
<comment type="caution">
    <text evidence="3">The sequence shown here is derived from an EMBL/GenBank/DDBJ whole genome shotgun (WGS) entry which is preliminary data.</text>
</comment>
<reference evidence="4" key="1">
    <citation type="journal article" date="2019" name="Int. J. Syst. Evol. Microbiol.">
        <title>The Global Catalogue of Microorganisms (GCM) 10K type strain sequencing project: providing services to taxonomists for standard genome sequencing and annotation.</title>
        <authorList>
            <consortium name="The Broad Institute Genomics Platform"/>
            <consortium name="The Broad Institute Genome Sequencing Center for Infectious Disease"/>
            <person name="Wu L."/>
            <person name="Ma J."/>
        </authorList>
    </citation>
    <scope>NUCLEOTIDE SEQUENCE [LARGE SCALE GENOMIC DNA]</scope>
    <source>
        <strain evidence="4">CCUG 60529</strain>
    </source>
</reference>
<dbReference type="PANTHER" id="PTHR30383">
    <property type="entry name" value="THIOESTERASE 1/PROTEASE 1/LYSOPHOSPHOLIPASE L1"/>
    <property type="match status" value="1"/>
</dbReference>
<dbReference type="InterPro" id="IPR051532">
    <property type="entry name" value="Ester_Hydrolysis_Enzymes"/>
</dbReference>
<dbReference type="InterPro" id="IPR036514">
    <property type="entry name" value="SGNH_hydro_sf"/>
</dbReference>
<feature type="signal peptide" evidence="1">
    <location>
        <begin position="1"/>
        <end position="23"/>
    </location>
</feature>
<name>A0ABW3BNP6_9FLAO</name>
<dbReference type="Proteomes" id="UP001597011">
    <property type="component" value="Unassembled WGS sequence"/>
</dbReference>
<keyword evidence="4" id="KW-1185">Reference proteome</keyword>
<evidence type="ECO:0000313" key="3">
    <source>
        <dbReference type="EMBL" id="MFD0834384.1"/>
    </source>
</evidence>
<dbReference type="SUPFAM" id="SSF52266">
    <property type="entry name" value="SGNH hydrolase"/>
    <property type="match status" value="1"/>
</dbReference>
<dbReference type="RefSeq" id="WP_379938643.1">
    <property type="nucleotide sequence ID" value="NZ_JBHTIB010000002.1"/>
</dbReference>
<proteinExistence type="predicted"/>
<dbReference type="GO" id="GO:0016787">
    <property type="term" value="F:hydrolase activity"/>
    <property type="evidence" value="ECO:0007669"/>
    <property type="project" value="UniProtKB-KW"/>
</dbReference>
<dbReference type="PROSITE" id="PS51257">
    <property type="entry name" value="PROKAR_LIPOPROTEIN"/>
    <property type="match status" value="1"/>
</dbReference>
<sequence length="254" mass="28242">MKKIMYLLIFALTLILSCSNELALPDSNDTTKTIVPNLPIVDTTPPETTPQTQKNYKILSLGDSYTIGQSVCETCRFPEQLKSRLVSNFDADTSFELKIIARTGWTTSNLLSAIATENPSQDFDLVTLLIGVNNQYQGKPFSLYETEFVKLVDIAKVKGKGDKRNIIVISIPDYAYTPFGNGNATISAEIDKYNQFAKTYCDANNITYINITDITRLGLITTEFVASDGLHPSALAYSRFVDRILPKAIEKLKD</sequence>